<name>A0ACB9BMJ1_CICIN</name>
<evidence type="ECO:0000313" key="1">
    <source>
        <dbReference type="EMBL" id="KAI3723229.1"/>
    </source>
</evidence>
<sequence>MAVVGSGRMGFMIDGISSLPPKLMVELSLAGFNLKGKDEAEVLELKRKKGMKRETVGTNVLLRPELSSRFIYFNRGEVIYDYCWYPYMSASVNENYLYLQIWSPCVYNHHKGSPYSSLGYYHRTEYLLDTASPLEDLIFIALVKTLNNIQPFKETSKDNQKMTLLPSASILQRWKQREAE</sequence>
<comment type="caution">
    <text evidence="1">The sequence shown here is derived from an EMBL/GenBank/DDBJ whole genome shotgun (WGS) entry which is preliminary data.</text>
</comment>
<dbReference type="EMBL" id="CM042014">
    <property type="protein sequence ID" value="KAI3723229.1"/>
    <property type="molecule type" value="Genomic_DNA"/>
</dbReference>
<keyword evidence="2" id="KW-1185">Reference proteome</keyword>
<reference evidence="2" key="1">
    <citation type="journal article" date="2022" name="Mol. Ecol. Resour.">
        <title>The genomes of chicory, endive, great burdock and yacon provide insights into Asteraceae palaeo-polyploidization history and plant inulin production.</title>
        <authorList>
            <person name="Fan W."/>
            <person name="Wang S."/>
            <person name="Wang H."/>
            <person name="Wang A."/>
            <person name="Jiang F."/>
            <person name="Liu H."/>
            <person name="Zhao H."/>
            <person name="Xu D."/>
            <person name="Zhang Y."/>
        </authorList>
    </citation>
    <scope>NUCLEOTIDE SEQUENCE [LARGE SCALE GENOMIC DNA]</scope>
    <source>
        <strain evidence="2">cv. Punajuju</strain>
    </source>
</reference>
<organism evidence="1 2">
    <name type="scientific">Cichorium intybus</name>
    <name type="common">Chicory</name>
    <dbReference type="NCBI Taxonomy" id="13427"/>
    <lineage>
        <taxon>Eukaryota</taxon>
        <taxon>Viridiplantae</taxon>
        <taxon>Streptophyta</taxon>
        <taxon>Embryophyta</taxon>
        <taxon>Tracheophyta</taxon>
        <taxon>Spermatophyta</taxon>
        <taxon>Magnoliopsida</taxon>
        <taxon>eudicotyledons</taxon>
        <taxon>Gunneridae</taxon>
        <taxon>Pentapetalae</taxon>
        <taxon>asterids</taxon>
        <taxon>campanulids</taxon>
        <taxon>Asterales</taxon>
        <taxon>Asteraceae</taxon>
        <taxon>Cichorioideae</taxon>
        <taxon>Cichorieae</taxon>
        <taxon>Cichoriinae</taxon>
        <taxon>Cichorium</taxon>
    </lineage>
</organism>
<dbReference type="Proteomes" id="UP001055811">
    <property type="component" value="Linkage Group LG06"/>
</dbReference>
<proteinExistence type="predicted"/>
<accession>A0ACB9BMJ1</accession>
<gene>
    <name evidence="1" type="ORF">L2E82_34676</name>
</gene>
<protein>
    <submittedName>
        <fullName evidence="1">Uncharacterized protein</fullName>
    </submittedName>
</protein>
<evidence type="ECO:0000313" key="2">
    <source>
        <dbReference type="Proteomes" id="UP001055811"/>
    </source>
</evidence>
<reference evidence="1 2" key="2">
    <citation type="journal article" date="2022" name="Mol. Ecol. Resour.">
        <title>The genomes of chicory, endive, great burdock and yacon provide insights into Asteraceae paleo-polyploidization history and plant inulin production.</title>
        <authorList>
            <person name="Fan W."/>
            <person name="Wang S."/>
            <person name="Wang H."/>
            <person name="Wang A."/>
            <person name="Jiang F."/>
            <person name="Liu H."/>
            <person name="Zhao H."/>
            <person name="Xu D."/>
            <person name="Zhang Y."/>
        </authorList>
    </citation>
    <scope>NUCLEOTIDE SEQUENCE [LARGE SCALE GENOMIC DNA]</scope>
    <source>
        <strain evidence="2">cv. Punajuju</strain>
        <tissue evidence="1">Leaves</tissue>
    </source>
</reference>